<dbReference type="InterPro" id="IPR042971">
    <property type="entry name" value="LEA_SMP"/>
</dbReference>
<sequence length="287" mass="29923">MSQRQPRRPQGDQTSDQEAIKYGDVFDVTGGLASKPVAPRDTETMRIAENQVLGKTLDAGAAAVMQSAADVNVMSGVVCPSPGNKMVEREGVAVPKSRDLQGKVVVTEAIAGQVKYILIVGQYTPSDVRGITPFPSPTPVRGDVGWTTSPTPTGAVDHNGITIGEALEATAISVGDKPVDQGDAAAIRVAEVRAAGSNVTQRNGLGATAQAAATFNDRVSYDYNKMTISNVLSDASSKFPQDKAVTSEDADGVRGAELRNKLDMIPTPGGVADTMATAARVNRDDTP</sequence>
<dbReference type="Pfam" id="PF04927">
    <property type="entry name" value="SMP"/>
    <property type="match status" value="3"/>
</dbReference>
<feature type="domain" description="SMP" evidence="4">
    <location>
        <begin position="20"/>
        <end position="72"/>
    </location>
</feature>
<comment type="similarity">
    <text evidence="1">Belongs to the LEA type SMP family.</text>
</comment>
<accession>A0A061DPW1</accession>
<reference evidence="5 6" key="1">
    <citation type="journal article" date="2013" name="Genome Biol.">
        <title>The genome sequence of the most widely cultivated cacao type and its use to identify candidate genes regulating pod color.</title>
        <authorList>
            <person name="Motamayor J.C."/>
            <person name="Mockaitis K."/>
            <person name="Schmutz J."/>
            <person name="Haiminen N."/>
            <person name="Iii D.L."/>
            <person name="Cornejo O."/>
            <person name="Findley S.D."/>
            <person name="Zheng P."/>
            <person name="Utro F."/>
            <person name="Royaert S."/>
            <person name="Saski C."/>
            <person name="Jenkins J."/>
            <person name="Podicheti R."/>
            <person name="Zhao M."/>
            <person name="Scheffler B.E."/>
            <person name="Stack J.C."/>
            <person name="Feltus F.A."/>
            <person name="Mustiga G.M."/>
            <person name="Amores F."/>
            <person name="Phillips W."/>
            <person name="Marelli J.P."/>
            <person name="May G.D."/>
            <person name="Shapiro H."/>
            <person name="Ma J."/>
            <person name="Bustamante C.D."/>
            <person name="Schnell R.J."/>
            <person name="Main D."/>
            <person name="Gilbert D."/>
            <person name="Parida L."/>
            <person name="Kuhn D.N."/>
        </authorList>
    </citation>
    <scope>NUCLEOTIDE SEQUENCE [LARGE SCALE GENOMIC DNA]</scope>
    <source>
        <strain evidence="6">cv. Matina 1-6</strain>
    </source>
</reference>
<evidence type="ECO:0000259" key="4">
    <source>
        <dbReference type="Pfam" id="PF04927"/>
    </source>
</evidence>
<dbReference type="Proteomes" id="UP000026915">
    <property type="component" value="Chromosome 1"/>
</dbReference>
<dbReference type="eggNOG" id="ENOG502QPSX">
    <property type="taxonomic scope" value="Eukaryota"/>
</dbReference>
<keyword evidence="2" id="KW-0677">Repeat</keyword>
<proteinExistence type="inferred from homology"/>
<organism evidence="5 6">
    <name type="scientific">Theobroma cacao</name>
    <name type="common">Cacao</name>
    <name type="synonym">Cocoa</name>
    <dbReference type="NCBI Taxonomy" id="3641"/>
    <lineage>
        <taxon>Eukaryota</taxon>
        <taxon>Viridiplantae</taxon>
        <taxon>Streptophyta</taxon>
        <taxon>Embryophyta</taxon>
        <taxon>Tracheophyta</taxon>
        <taxon>Spermatophyta</taxon>
        <taxon>Magnoliopsida</taxon>
        <taxon>eudicotyledons</taxon>
        <taxon>Gunneridae</taxon>
        <taxon>Pentapetalae</taxon>
        <taxon>rosids</taxon>
        <taxon>malvids</taxon>
        <taxon>Malvales</taxon>
        <taxon>Malvaceae</taxon>
        <taxon>Byttnerioideae</taxon>
        <taxon>Theobroma</taxon>
    </lineage>
</organism>
<dbReference type="PANTHER" id="PTHR31174">
    <property type="entry name" value="SEED MATURATION FAMILY PROTEIN"/>
    <property type="match status" value="1"/>
</dbReference>
<feature type="domain" description="SMP" evidence="4">
    <location>
        <begin position="227"/>
        <end position="284"/>
    </location>
</feature>
<name>A0A061DPW1_THECC</name>
<dbReference type="EMBL" id="CM001879">
    <property type="protein sequence ID" value="EOX94720.1"/>
    <property type="molecule type" value="Genomic_DNA"/>
</dbReference>
<dbReference type="PANTHER" id="PTHR31174:SF31">
    <property type="entry name" value="LATE EMBRYOGENESIS ABUNDANT PROTEIN 3"/>
    <property type="match status" value="1"/>
</dbReference>
<feature type="region of interest" description="Disordered" evidence="3">
    <location>
        <begin position="134"/>
        <end position="155"/>
    </location>
</feature>
<evidence type="ECO:0000256" key="3">
    <source>
        <dbReference type="SAM" id="MobiDB-lite"/>
    </source>
</evidence>
<feature type="region of interest" description="Disordered" evidence="3">
    <location>
        <begin position="263"/>
        <end position="287"/>
    </location>
</feature>
<evidence type="ECO:0000256" key="2">
    <source>
        <dbReference type="ARBA" id="ARBA00022737"/>
    </source>
</evidence>
<gene>
    <name evidence="5" type="ORF">TCM_004332</name>
</gene>
<feature type="domain" description="SMP" evidence="4">
    <location>
        <begin position="161"/>
        <end position="218"/>
    </location>
</feature>
<dbReference type="InParanoid" id="A0A061DPW1"/>
<dbReference type="Gramene" id="EOX94720">
    <property type="protein sequence ID" value="EOX94720"/>
    <property type="gene ID" value="TCM_004332"/>
</dbReference>
<dbReference type="AlphaFoldDB" id="A0A061DPW1"/>
<dbReference type="STRING" id="3641.A0A061DPW1"/>
<keyword evidence="6" id="KW-1185">Reference proteome</keyword>
<dbReference type="OMA" id="ADHTVCE"/>
<evidence type="ECO:0000256" key="1">
    <source>
        <dbReference type="ARBA" id="ARBA00010733"/>
    </source>
</evidence>
<feature type="region of interest" description="Disordered" evidence="3">
    <location>
        <begin position="1"/>
        <end position="20"/>
    </location>
</feature>
<evidence type="ECO:0000313" key="5">
    <source>
        <dbReference type="EMBL" id="EOX94720.1"/>
    </source>
</evidence>
<protein>
    <submittedName>
        <fullName evidence="5">Late embryogenesis abundant protein D-34, putative isoform 1</fullName>
    </submittedName>
</protein>
<dbReference type="InterPro" id="IPR007011">
    <property type="entry name" value="LEA_SMP_dom"/>
</dbReference>
<evidence type="ECO:0000313" key="6">
    <source>
        <dbReference type="Proteomes" id="UP000026915"/>
    </source>
</evidence>